<dbReference type="RefSeq" id="WP_317793214.1">
    <property type="nucleotide sequence ID" value="NZ_AP028461.1"/>
</dbReference>
<organism evidence="1 2">
    <name type="scientific">Actinoplanes sichuanensis</name>
    <dbReference type="NCBI Taxonomy" id="512349"/>
    <lineage>
        <taxon>Bacteria</taxon>
        <taxon>Bacillati</taxon>
        <taxon>Actinomycetota</taxon>
        <taxon>Actinomycetes</taxon>
        <taxon>Micromonosporales</taxon>
        <taxon>Micromonosporaceae</taxon>
        <taxon>Actinoplanes</taxon>
    </lineage>
</organism>
<accession>A0ABW4A7D5</accession>
<dbReference type="EMBL" id="JBHTMK010000018">
    <property type="protein sequence ID" value="MFD1366454.1"/>
    <property type="molecule type" value="Genomic_DNA"/>
</dbReference>
<gene>
    <name evidence="1" type="ORF">ACFQ5G_13960</name>
</gene>
<name>A0ABW4A7D5_9ACTN</name>
<sequence>MTASSRWGLRPRDSIEAECGRRGAAAVIAGCIRLARGDDADPALILALGGPAAGRFLAGPPRPDNHSIELPRPDNHLARLPRPDSYWLRVWGLRGLLWVWDDSAAPVAVAALADEAWRVREMAAKVAARHLVGEALPVLASIRGDPVERVRRATDRAIRVLTGAGA</sequence>
<evidence type="ECO:0000313" key="1">
    <source>
        <dbReference type="EMBL" id="MFD1366454.1"/>
    </source>
</evidence>
<keyword evidence="2" id="KW-1185">Reference proteome</keyword>
<dbReference type="InterPro" id="IPR011989">
    <property type="entry name" value="ARM-like"/>
</dbReference>
<reference evidence="2" key="1">
    <citation type="journal article" date="2019" name="Int. J. Syst. Evol. Microbiol.">
        <title>The Global Catalogue of Microorganisms (GCM) 10K type strain sequencing project: providing services to taxonomists for standard genome sequencing and annotation.</title>
        <authorList>
            <consortium name="The Broad Institute Genomics Platform"/>
            <consortium name="The Broad Institute Genome Sequencing Center for Infectious Disease"/>
            <person name="Wu L."/>
            <person name="Ma J."/>
        </authorList>
    </citation>
    <scope>NUCLEOTIDE SEQUENCE [LARGE SCALE GENOMIC DNA]</scope>
    <source>
        <strain evidence="2">CCM 7526</strain>
    </source>
</reference>
<comment type="caution">
    <text evidence="1">The sequence shown here is derived from an EMBL/GenBank/DDBJ whole genome shotgun (WGS) entry which is preliminary data.</text>
</comment>
<proteinExistence type="predicted"/>
<dbReference type="SUPFAM" id="SSF48371">
    <property type="entry name" value="ARM repeat"/>
    <property type="match status" value="1"/>
</dbReference>
<evidence type="ECO:0000313" key="2">
    <source>
        <dbReference type="Proteomes" id="UP001597183"/>
    </source>
</evidence>
<dbReference type="Gene3D" id="1.25.10.10">
    <property type="entry name" value="Leucine-rich Repeat Variant"/>
    <property type="match status" value="1"/>
</dbReference>
<dbReference type="Proteomes" id="UP001597183">
    <property type="component" value="Unassembled WGS sequence"/>
</dbReference>
<dbReference type="InterPro" id="IPR016024">
    <property type="entry name" value="ARM-type_fold"/>
</dbReference>
<protein>
    <recommendedName>
        <fullName evidence="3">HEAT repeat domain-containing protein</fullName>
    </recommendedName>
</protein>
<evidence type="ECO:0008006" key="3">
    <source>
        <dbReference type="Google" id="ProtNLM"/>
    </source>
</evidence>